<evidence type="ECO:0000313" key="1">
    <source>
        <dbReference type="EMBL" id="WMQ77656.1"/>
    </source>
</evidence>
<accession>A0AA51NPQ7</accession>
<organism evidence="1">
    <name type="scientific">Zoothera dauma adenovirus</name>
    <dbReference type="NCBI Taxonomy" id="3073259"/>
    <lineage>
        <taxon>Viruses</taxon>
        <taxon>Varidnaviria</taxon>
        <taxon>Bamfordvirae</taxon>
        <taxon>Preplasmiviricota</taxon>
        <taxon>Polisuviricotina</taxon>
        <taxon>Pharingeaviricetes</taxon>
        <taxon>Rowavirales</taxon>
        <taxon>Adenoviridae</taxon>
    </lineage>
</organism>
<reference evidence="1" key="1">
    <citation type="submission" date="2023-06" db="EMBL/GenBank/DDBJ databases">
        <authorList>
            <person name="Zheng W."/>
            <person name="Wang Q."/>
            <person name="xu X.D."/>
        </authorList>
    </citation>
    <scope>NUCLEOTIDE SEQUENCE</scope>
    <source>
        <strain evidence="1">Cd_2020_s1</strain>
    </source>
</reference>
<dbReference type="EMBL" id="OR233592">
    <property type="protein sequence ID" value="WMQ77656.1"/>
    <property type="molecule type" value="Genomic_DNA"/>
</dbReference>
<proteinExistence type="predicted"/>
<name>A0AA51NPQ7_9ADEN</name>
<protein>
    <submittedName>
        <fullName evidence="1">U exon</fullName>
    </submittedName>
</protein>
<sequence length="54" mass="6316">MTTFYLNGILLFKSELILPHSKWGSIGRKHGMAMENYVTEVRFTGDENKRQELK</sequence>